<protein>
    <recommendedName>
        <fullName evidence="2">BZIP domain-containing protein</fullName>
    </recommendedName>
</protein>
<accession>A0A9P5CYA5</accession>
<feature type="region of interest" description="Disordered" evidence="1">
    <location>
        <begin position="31"/>
        <end position="153"/>
    </location>
</feature>
<keyword evidence="4" id="KW-1185">Reference proteome</keyword>
<dbReference type="CDD" id="cd14688">
    <property type="entry name" value="bZIP_YAP"/>
    <property type="match status" value="1"/>
</dbReference>
<dbReference type="PANTHER" id="PTHR39607:SF2">
    <property type="entry name" value="BZIP DOMAIN-CONTAINING PROTEIN"/>
    <property type="match status" value="1"/>
</dbReference>
<dbReference type="GO" id="GO:0003700">
    <property type="term" value="F:DNA-binding transcription factor activity"/>
    <property type="evidence" value="ECO:0007669"/>
    <property type="project" value="InterPro"/>
</dbReference>
<feature type="region of interest" description="Disordered" evidence="1">
    <location>
        <begin position="187"/>
        <end position="222"/>
    </location>
</feature>
<evidence type="ECO:0000313" key="4">
    <source>
        <dbReference type="Proteomes" id="UP000749293"/>
    </source>
</evidence>
<feature type="compositionally biased region" description="Low complexity" evidence="1">
    <location>
        <begin position="210"/>
        <end position="222"/>
    </location>
</feature>
<organism evidence="3 4">
    <name type="scientific">Geosmithia morbida</name>
    <dbReference type="NCBI Taxonomy" id="1094350"/>
    <lineage>
        <taxon>Eukaryota</taxon>
        <taxon>Fungi</taxon>
        <taxon>Dikarya</taxon>
        <taxon>Ascomycota</taxon>
        <taxon>Pezizomycotina</taxon>
        <taxon>Sordariomycetes</taxon>
        <taxon>Hypocreomycetidae</taxon>
        <taxon>Hypocreales</taxon>
        <taxon>Bionectriaceae</taxon>
        <taxon>Geosmithia</taxon>
    </lineage>
</organism>
<dbReference type="PROSITE" id="PS00036">
    <property type="entry name" value="BZIP_BASIC"/>
    <property type="match status" value="1"/>
</dbReference>
<feature type="domain" description="BZIP" evidence="2">
    <location>
        <begin position="117"/>
        <end position="132"/>
    </location>
</feature>
<name>A0A9P5CYA5_9HYPO</name>
<dbReference type="GeneID" id="55969538"/>
<dbReference type="PANTHER" id="PTHR39607">
    <property type="entry name" value="XANTHOCILLIN BIOSYNTHESIS CLUSTER TRANSCRIPTION FACTOR XANC-RELATED"/>
    <property type="match status" value="1"/>
</dbReference>
<feature type="compositionally biased region" description="Basic and acidic residues" evidence="1">
    <location>
        <begin position="135"/>
        <end position="148"/>
    </location>
</feature>
<proteinExistence type="predicted"/>
<dbReference type="Proteomes" id="UP000749293">
    <property type="component" value="Unassembled WGS sequence"/>
</dbReference>
<dbReference type="AlphaFoldDB" id="A0A9P5CYA5"/>
<dbReference type="OrthoDB" id="5387389at2759"/>
<feature type="compositionally biased region" description="Low complexity" evidence="1">
    <location>
        <begin position="67"/>
        <end position="86"/>
    </location>
</feature>
<dbReference type="InterPro" id="IPR004827">
    <property type="entry name" value="bZIP"/>
</dbReference>
<reference evidence="3" key="1">
    <citation type="submission" date="2020-03" db="EMBL/GenBank/DDBJ databases">
        <title>Site-based positive gene gene selection in Geosmithia morbida across the United States reveals a broad range of putative effectors and factors for local host and environmental adapation.</title>
        <authorList>
            <person name="Onufrak A."/>
            <person name="Murdoch R.W."/>
            <person name="Gazis R."/>
            <person name="Huff M."/>
            <person name="Staton M."/>
            <person name="Klingeman W."/>
            <person name="Hadziabdic D."/>
        </authorList>
    </citation>
    <scope>NUCLEOTIDE SEQUENCE</scope>
    <source>
        <strain evidence="3">1262</strain>
    </source>
</reference>
<evidence type="ECO:0000313" key="3">
    <source>
        <dbReference type="EMBL" id="KAF4120183.1"/>
    </source>
</evidence>
<sequence length="272" mass="29860">ASTPLTPPSVRIKGASPDYKSDVETFCFSEDATKSAFASPRQTPRKSLALTKPAKKGVSKEPKEFRMPTPSSSISSPVSMASPASPEESEVPRSRSRRTKATLQEPDWTDVTDPEERRRIQNRIAQRKFRKKARENKERADRDSKNRENAGNAYRIPTADDFAWSTEPCGLPWGGLNFGHAIARGHEFESRRSSGRATTAYTGGGDESVPDSGSSNSGRSSISLMMQPMASPCAFPQAMSGYESSLPDDSYMPNVQYTFDAFLQGYNSLSPL</sequence>
<gene>
    <name evidence="3" type="ORF">GMORB2_3310</name>
</gene>
<feature type="non-terminal residue" evidence="3">
    <location>
        <position position="1"/>
    </location>
</feature>
<dbReference type="InterPro" id="IPR052635">
    <property type="entry name" value="Sec_Metab_Biosynth_Reg"/>
</dbReference>
<evidence type="ECO:0000256" key="1">
    <source>
        <dbReference type="SAM" id="MobiDB-lite"/>
    </source>
</evidence>
<evidence type="ECO:0000259" key="2">
    <source>
        <dbReference type="PROSITE" id="PS00036"/>
    </source>
</evidence>
<feature type="compositionally biased region" description="Basic residues" evidence="1">
    <location>
        <begin position="125"/>
        <end position="134"/>
    </location>
</feature>
<comment type="caution">
    <text evidence="3">The sequence shown here is derived from an EMBL/GenBank/DDBJ whole genome shotgun (WGS) entry which is preliminary data.</text>
</comment>
<dbReference type="RefSeq" id="XP_035318835.1">
    <property type="nucleotide sequence ID" value="XM_035465286.1"/>
</dbReference>
<dbReference type="EMBL" id="JAANYQ010000018">
    <property type="protein sequence ID" value="KAF4120183.1"/>
    <property type="molecule type" value="Genomic_DNA"/>
</dbReference>